<gene>
    <name evidence="11 13 14" type="ORF">SRAE_1000333100</name>
</gene>
<dbReference type="STRING" id="34506.A0A090LAA7"/>
<evidence type="ECO:0000256" key="4">
    <source>
        <dbReference type="ARBA" id="ARBA00022737"/>
    </source>
</evidence>
<dbReference type="GO" id="GO:0007165">
    <property type="term" value="P:signal transduction"/>
    <property type="evidence" value="ECO:0007669"/>
    <property type="project" value="TreeGrafter"/>
</dbReference>
<dbReference type="RefSeq" id="XP_024504279.1">
    <property type="nucleotide sequence ID" value="XM_024650509.1"/>
</dbReference>
<evidence type="ECO:0000256" key="6">
    <source>
        <dbReference type="ARBA" id="ARBA00037432"/>
    </source>
</evidence>
<keyword evidence="4" id="KW-0677">Repeat</keyword>
<organism evidence="11">
    <name type="scientific">Strongyloides ratti</name>
    <name type="common">Parasitic roundworm</name>
    <dbReference type="NCBI Taxonomy" id="34506"/>
    <lineage>
        <taxon>Eukaryota</taxon>
        <taxon>Metazoa</taxon>
        <taxon>Ecdysozoa</taxon>
        <taxon>Nematoda</taxon>
        <taxon>Chromadorea</taxon>
        <taxon>Rhabditida</taxon>
        <taxon>Tylenchina</taxon>
        <taxon>Panagrolaimomorpha</taxon>
        <taxon>Strongyloidoidea</taxon>
        <taxon>Strongyloididae</taxon>
        <taxon>Strongyloides</taxon>
    </lineage>
</organism>
<evidence type="ECO:0000313" key="11">
    <source>
        <dbReference type="EMBL" id="CEF65078.1"/>
    </source>
</evidence>
<keyword evidence="3" id="KW-0963">Cytoplasm</keyword>
<evidence type="ECO:0000256" key="8">
    <source>
        <dbReference type="PROSITE-ProRule" id="PRU00023"/>
    </source>
</evidence>
<dbReference type="Pfam" id="PF07653">
    <property type="entry name" value="SH3_2"/>
    <property type="match status" value="1"/>
</dbReference>
<dbReference type="PROSITE" id="PS50297">
    <property type="entry name" value="ANK_REP_REGION"/>
    <property type="match status" value="2"/>
</dbReference>
<dbReference type="InterPro" id="IPR036770">
    <property type="entry name" value="Ankyrin_rpt-contain_sf"/>
</dbReference>
<evidence type="ECO:0000256" key="1">
    <source>
        <dbReference type="ARBA" id="ARBA00004496"/>
    </source>
</evidence>
<evidence type="ECO:0000256" key="7">
    <source>
        <dbReference type="ARBA" id="ARBA00040640"/>
    </source>
</evidence>
<dbReference type="Gene3D" id="2.30.30.40">
    <property type="entry name" value="SH3 Domains"/>
    <property type="match status" value="1"/>
</dbReference>
<evidence type="ECO:0000256" key="3">
    <source>
        <dbReference type="ARBA" id="ARBA00022490"/>
    </source>
</evidence>
<evidence type="ECO:0000313" key="13">
    <source>
        <dbReference type="WBParaSite" id="SRAE_1000333100.1"/>
    </source>
</evidence>
<reference evidence="11 12" key="1">
    <citation type="submission" date="2014-09" db="EMBL/GenBank/DDBJ databases">
        <authorList>
            <person name="Martin A.A."/>
        </authorList>
    </citation>
    <scope>NUCLEOTIDE SEQUENCE</scope>
    <source>
        <strain evidence="12">ED321</strain>
        <strain evidence="11">ED321 Heterogonic</strain>
    </source>
</reference>
<dbReference type="SUPFAM" id="SSF48403">
    <property type="entry name" value="Ankyrin repeat"/>
    <property type="match status" value="1"/>
</dbReference>
<evidence type="ECO:0000259" key="10">
    <source>
        <dbReference type="PROSITE" id="PS50002"/>
    </source>
</evidence>
<dbReference type="InterPro" id="IPR036028">
    <property type="entry name" value="SH3-like_dom_sf"/>
</dbReference>
<proteinExistence type="predicted"/>
<dbReference type="WormBase" id="SRAE_1000333100">
    <property type="protein sequence ID" value="SRP11156"/>
    <property type="gene ID" value="WBGene00259948"/>
</dbReference>
<feature type="repeat" description="ANK" evidence="8">
    <location>
        <begin position="144"/>
        <end position="176"/>
    </location>
</feature>
<dbReference type="GO" id="GO:0005737">
    <property type="term" value="C:cytoplasm"/>
    <property type="evidence" value="ECO:0007669"/>
    <property type="project" value="UniProtKB-SubCell"/>
</dbReference>
<dbReference type="InterPro" id="IPR001452">
    <property type="entry name" value="SH3_domain"/>
</dbReference>
<dbReference type="Pfam" id="PF12796">
    <property type="entry name" value="Ank_2"/>
    <property type="match status" value="1"/>
</dbReference>
<dbReference type="PANTHER" id="PTHR24155">
    <property type="entry name" value="OSTEOCLAST-STIMULATING FACTOR 1"/>
    <property type="match status" value="1"/>
</dbReference>
<evidence type="ECO:0000256" key="2">
    <source>
        <dbReference type="ARBA" id="ARBA00022443"/>
    </source>
</evidence>
<dbReference type="InterPro" id="IPR002110">
    <property type="entry name" value="Ankyrin_rpt"/>
</dbReference>
<evidence type="ECO:0000313" key="14">
    <source>
        <dbReference type="WormBase" id="SRAE_1000333100"/>
    </source>
</evidence>
<dbReference type="PANTHER" id="PTHR24155:SF10">
    <property type="entry name" value="OSTEOCLAST-STIMULATING FACTOR 1"/>
    <property type="match status" value="1"/>
</dbReference>
<dbReference type="GeneID" id="36377443"/>
<keyword evidence="12" id="KW-1185">Reference proteome</keyword>
<dbReference type="Proteomes" id="UP000035682">
    <property type="component" value="Unplaced"/>
</dbReference>
<dbReference type="PRINTS" id="PR01415">
    <property type="entry name" value="ANKYRIN"/>
</dbReference>
<feature type="repeat" description="ANK" evidence="8">
    <location>
        <begin position="110"/>
        <end position="132"/>
    </location>
</feature>
<dbReference type="SMART" id="SM00248">
    <property type="entry name" value="ANK"/>
    <property type="match status" value="3"/>
</dbReference>
<feature type="domain" description="SH3" evidence="10">
    <location>
        <begin position="15"/>
        <end position="75"/>
    </location>
</feature>
<dbReference type="PROSITE" id="PS50002">
    <property type="entry name" value="SH3"/>
    <property type="match status" value="1"/>
</dbReference>
<dbReference type="PROSITE" id="PS50088">
    <property type="entry name" value="ANK_REPEAT"/>
    <property type="match status" value="2"/>
</dbReference>
<keyword evidence="2 9" id="KW-0728">SH3 domain</keyword>
<evidence type="ECO:0000256" key="5">
    <source>
        <dbReference type="ARBA" id="ARBA00023043"/>
    </source>
</evidence>
<dbReference type="SMART" id="SM00326">
    <property type="entry name" value="SH3"/>
    <property type="match status" value="1"/>
</dbReference>
<dbReference type="OrthoDB" id="207120at2759"/>
<sequence>MEVPTIPPKPLPKPGRIQVFKATEDYQSKNENELSIEKGQLLYTSDFDNSQNYVNITVNGKKGMVPKKILSSEKAEILQYPLHESSRRGNIKFLKECLMNGVSPNSLDKSGATPLFWACHSGYDEVVKLLLSIKNIDLNNRNKMGDTALHAAAWKGRGKIVEMLVEHGADLHIRNNDNLKPVDLAKDIEVAAFLKIAMSKVVEKEEIHYSSEDEDC</sequence>
<dbReference type="OMA" id="NMSWLRE"/>
<keyword evidence="5 8" id="KW-0040">ANK repeat</keyword>
<comment type="subcellular location">
    <subcellularLocation>
        <location evidence="1">Cytoplasm</location>
    </subcellularLocation>
</comment>
<dbReference type="CTD" id="36377443"/>
<dbReference type="SUPFAM" id="SSF50044">
    <property type="entry name" value="SH3-domain"/>
    <property type="match status" value="1"/>
</dbReference>
<protein>
    <recommendedName>
        <fullName evidence="7">Osteoclast-stimulating factor 1</fullName>
    </recommendedName>
</protein>
<accession>A0A090LAA7</accession>
<reference evidence="13" key="2">
    <citation type="submission" date="2020-12" db="UniProtKB">
        <authorList>
            <consortium name="WormBaseParasite"/>
        </authorList>
    </citation>
    <scope>IDENTIFICATION</scope>
</reference>
<dbReference type="AlphaFoldDB" id="A0A090LAA7"/>
<dbReference type="WBParaSite" id="SRAE_1000333100.1">
    <property type="protein sequence ID" value="SRAE_1000333100.1"/>
    <property type="gene ID" value="WBGene00259948"/>
</dbReference>
<dbReference type="Gene3D" id="1.25.40.20">
    <property type="entry name" value="Ankyrin repeat-containing domain"/>
    <property type="match status" value="1"/>
</dbReference>
<evidence type="ECO:0000256" key="9">
    <source>
        <dbReference type="PROSITE-ProRule" id="PRU00192"/>
    </source>
</evidence>
<comment type="function">
    <text evidence="6">Induces bone resorption, acting probably through a signaling cascade which results in the secretion of factor(s) enhancing osteoclast formation and activity.</text>
</comment>
<dbReference type="EMBL" id="LN609528">
    <property type="protein sequence ID" value="CEF65078.1"/>
    <property type="molecule type" value="Genomic_DNA"/>
</dbReference>
<name>A0A090LAA7_STRRB</name>
<evidence type="ECO:0000313" key="12">
    <source>
        <dbReference type="Proteomes" id="UP000035682"/>
    </source>
</evidence>